<evidence type="ECO:0000256" key="1">
    <source>
        <dbReference type="SAM" id="MobiDB-lite"/>
    </source>
</evidence>
<evidence type="ECO:0000259" key="3">
    <source>
        <dbReference type="PROSITE" id="PS50878"/>
    </source>
</evidence>
<feature type="domain" description="Reverse transcriptase" evidence="3">
    <location>
        <begin position="1"/>
        <end position="147"/>
    </location>
</feature>
<dbReference type="PROSITE" id="PS50878">
    <property type="entry name" value="RT_POL"/>
    <property type="match status" value="1"/>
</dbReference>
<dbReference type="EMBL" id="JBAMIC010000004">
    <property type="protein sequence ID" value="KAK7108597.1"/>
    <property type="molecule type" value="Genomic_DNA"/>
</dbReference>
<dbReference type="PANTHER" id="PTHR33332">
    <property type="entry name" value="REVERSE TRANSCRIPTASE DOMAIN-CONTAINING PROTEIN"/>
    <property type="match status" value="1"/>
</dbReference>
<feature type="chain" id="PRO_5042949854" description="Reverse transcriptase domain-containing protein" evidence="2">
    <location>
        <begin position="20"/>
        <end position="299"/>
    </location>
</feature>
<dbReference type="AlphaFoldDB" id="A0AAN9BN72"/>
<feature type="region of interest" description="Disordered" evidence="1">
    <location>
        <begin position="255"/>
        <end position="278"/>
    </location>
</feature>
<dbReference type="InterPro" id="IPR015095">
    <property type="entry name" value="AlkB_hom8_N"/>
</dbReference>
<feature type="compositionally biased region" description="Basic and acidic residues" evidence="1">
    <location>
        <begin position="255"/>
        <end position="269"/>
    </location>
</feature>
<gene>
    <name evidence="4" type="ORF">V1264_016306</name>
</gene>
<reference evidence="4 5" key="1">
    <citation type="submission" date="2024-02" db="EMBL/GenBank/DDBJ databases">
        <title>Chromosome-scale genome assembly of the rough periwinkle Littorina saxatilis.</title>
        <authorList>
            <person name="De Jode A."/>
            <person name="Faria R."/>
            <person name="Formenti G."/>
            <person name="Sims Y."/>
            <person name="Smith T.P."/>
            <person name="Tracey A."/>
            <person name="Wood J.M.D."/>
            <person name="Zagrodzka Z.B."/>
            <person name="Johannesson K."/>
            <person name="Butlin R.K."/>
            <person name="Leder E.H."/>
        </authorList>
    </citation>
    <scope>NUCLEOTIDE SEQUENCE [LARGE SCALE GENOMIC DNA]</scope>
    <source>
        <strain evidence="4">Snail1</strain>
        <tissue evidence="4">Muscle</tissue>
    </source>
</reference>
<comment type="caution">
    <text evidence="4">The sequence shown here is derived from an EMBL/GenBank/DDBJ whole genome shotgun (WGS) entry which is preliminary data.</text>
</comment>
<protein>
    <recommendedName>
        <fullName evidence="3">Reverse transcriptase domain-containing protein</fullName>
    </recommendedName>
</protein>
<evidence type="ECO:0000313" key="4">
    <source>
        <dbReference type="EMBL" id="KAK7108597.1"/>
    </source>
</evidence>
<dbReference type="Proteomes" id="UP001374579">
    <property type="component" value="Unassembled WGS sequence"/>
</dbReference>
<dbReference type="Pfam" id="PF00078">
    <property type="entry name" value="RVT_1"/>
    <property type="match status" value="1"/>
</dbReference>
<keyword evidence="2" id="KW-0732">Signal</keyword>
<evidence type="ECO:0000313" key="5">
    <source>
        <dbReference type="Proteomes" id="UP001374579"/>
    </source>
</evidence>
<evidence type="ECO:0000256" key="2">
    <source>
        <dbReference type="SAM" id="SignalP"/>
    </source>
</evidence>
<accession>A0AAN9BN72</accession>
<keyword evidence="5" id="KW-1185">Reference proteome</keyword>
<dbReference type="GO" id="GO:0008168">
    <property type="term" value="F:methyltransferase activity"/>
    <property type="evidence" value="ECO:0007669"/>
    <property type="project" value="InterPro"/>
</dbReference>
<sequence>MHTCVHCSILSLHVVSCDTVNPTSYCVSVSDTICTNTGAPQGTVLSPFLFSLYTADFRSSSDSCPITKFADDTGLTGLLTVDDDSDYRQEVDRFVGWCENNYLELNVGKTKEMIMDNRRGEHVHREIVIKGEVVEKVEQYKYLGVIIDNKLTWKPNSDALVKKLHSRLYFLRKLRSFNIRQEILQMFYTSTCNSVLYFGSVCWGGNINKQDRDRLDKFIRKASGVVGRKQDSFTSTHERRLTDKVQKILADDSHPLRPEFDSRRTDRSNRFRQPTARSTRYRNSFIPSAIHIFNSQVGR</sequence>
<proteinExistence type="predicted"/>
<dbReference type="InterPro" id="IPR000477">
    <property type="entry name" value="RT_dom"/>
</dbReference>
<name>A0AAN9BN72_9CAEN</name>
<dbReference type="Pfam" id="PF09004">
    <property type="entry name" value="ALKBH8_N"/>
    <property type="match status" value="1"/>
</dbReference>
<dbReference type="GO" id="GO:0016706">
    <property type="term" value="F:2-oxoglutarate-dependent dioxygenase activity"/>
    <property type="evidence" value="ECO:0007669"/>
    <property type="project" value="InterPro"/>
</dbReference>
<organism evidence="4 5">
    <name type="scientific">Littorina saxatilis</name>
    <dbReference type="NCBI Taxonomy" id="31220"/>
    <lineage>
        <taxon>Eukaryota</taxon>
        <taxon>Metazoa</taxon>
        <taxon>Spiralia</taxon>
        <taxon>Lophotrochozoa</taxon>
        <taxon>Mollusca</taxon>
        <taxon>Gastropoda</taxon>
        <taxon>Caenogastropoda</taxon>
        <taxon>Littorinimorpha</taxon>
        <taxon>Littorinoidea</taxon>
        <taxon>Littorinidae</taxon>
        <taxon>Littorina</taxon>
    </lineage>
</organism>
<feature type="signal peptide" evidence="2">
    <location>
        <begin position="1"/>
        <end position="19"/>
    </location>
</feature>